<dbReference type="KEGG" id="kdj:28967847"/>
<protein>
    <submittedName>
        <fullName evidence="1">Uncharacterized protein</fullName>
    </submittedName>
</protein>
<dbReference type="GeneID" id="28967847"/>
<dbReference type="VEuPathDB" id="FungiDB:I303_04148"/>
<dbReference type="RefSeq" id="XP_018262669.1">
    <property type="nucleotide sequence ID" value="XM_018407458.1"/>
</dbReference>
<proteinExistence type="predicted"/>
<dbReference type="STRING" id="1296121.A0A1A6A445"/>
<dbReference type="OrthoDB" id="2011702at2759"/>
<dbReference type="EMBL" id="KI894031">
    <property type="protein sequence ID" value="OBR84827.1"/>
    <property type="molecule type" value="Genomic_DNA"/>
</dbReference>
<gene>
    <name evidence="1" type="ORF">I303_04148</name>
    <name evidence="2" type="ORF">I303_104868</name>
</gene>
<accession>A0A1A6A445</accession>
<name>A0A1A6A445_9TREE</name>
<dbReference type="AlphaFoldDB" id="A0A1A6A445"/>
<dbReference type="Proteomes" id="UP000078595">
    <property type="component" value="Chromosome 5"/>
</dbReference>
<sequence length="588" mass="63414">MIPPSLLYHATNPTLYPTNIANDNLLVVRFNGAVRISHVRIIPEGVRSLPGTGQGTTYPPSFTARILLNVSPSNPVNALASTSIKVIPSENPLDYPIDMPVGVTTRMMMFYSPAERLTISIYGFAGDSLNTPAASFQSPSTVSSAHPLDYTSSSLPLGKADQKESYEWLYAWCGDTPNSLLDLLNDQTPPPISQRALDCLFLLDDFQPVFPLFLTQSTALIYLITHPSEIRDKILSTPENAVHPSILPLLPPEHPLKILDQPSSSERHLQAWKNLPLGLGPLLVLRDAGEEELLRVEEGEERSNVTRLADLAFAEEGGKAIDAALDILNRPFTDKRLNVYLAKHLPRLLVSQAIDGENQRDLAIPLGCSEEVIRLLVSLRGEVISGRSARNICGKLASRYLEGLEEDHPLKRVFISTSCSSSLHSTSTSARIQVQAQVQPDSNGDVRRLNRLSTAVDKSLADLDSATHTGLSSLVHSVTPSELIQMISPDLFTSLSTARVPPFGIPPSAQTDLEQGTKSFAGKVYSQHEFRKDREPSAALGLGIGNLPGGVGGVNMGMGMGGLGVGSLGGGGRAASRHVDSYTATQMT</sequence>
<organism evidence="1">
    <name type="scientific">Kwoniella dejecticola CBS 10117</name>
    <dbReference type="NCBI Taxonomy" id="1296121"/>
    <lineage>
        <taxon>Eukaryota</taxon>
        <taxon>Fungi</taxon>
        <taxon>Dikarya</taxon>
        <taxon>Basidiomycota</taxon>
        <taxon>Agaricomycotina</taxon>
        <taxon>Tremellomycetes</taxon>
        <taxon>Tremellales</taxon>
        <taxon>Cryptococcaceae</taxon>
        <taxon>Kwoniella</taxon>
    </lineage>
</organism>
<keyword evidence="3" id="KW-1185">Reference proteome</keyword>
<evidence type="ECO:0000313" key="1">
    <source>
        <dbReference type="EMBL" id="OBR84827.1"/>
    </source>
</evidence>
<reference evidence="1" key="1">
    <citation type="submission" date="2013-07" db="EMBL/GenBank/DDBJ databases">
        <title>The Genome Sequence of Cryptococcus dejecticola CBS10117.</title>
        <authorList>
            <consortium name="The Broad Institute Genome Sequencing Platform"/>
            <person name="Cuomo C."/>
            <person name="Litvintseva A."/>
            <person name="Chen Y."/>
            <person name="Heitman J."/>
            <person name="Sun S."/>
            <person name="Springer D."/>
            <person name="Dromer F."/>
            <person name="Young S.K."/>
            <person name="Zeng Q."/>
            <person name="Gargeya S."/>
            <person name="Fitzgerald M."/>
            <person name="Abouelleil A."/>
            <person name="Alvarado L."/>
            <person name="Berlin A.M."/>
            <person name="Chapman S.B."/>
            <person name="Dewar J."/>
            <person name="Goldberg J."/>
            <person name="Griggs A."/>
            <person name="Gujja S."/>
            <person name="Hansen M."/>
            <person name="Howarth C."/>
            <person name="Imamovic A."/>
            <person name="Larimer J."/>
            <person name="McCowan C."/>
            <person name="Murphy C."/>
            <person name="Pearson M."/>
            <person name="Priest M."/>
            <person name="Roberts A."/>
            <person name="Saif S."/>
            <person name="Shea T."/>
            <person name="Sykes S."/>
            <person name="Wortman J."/>
            <person name="Nusbaum C."/>
            <person name="Birren B."/>
        </authorList>
    </citation>
    <scope>NUCLEOTIDE SEQUENCE [LARGE SCALE GENOMIC DNA]</scope>
    <source>
        <strain evidence="1">CBS 10117</strain>
    </source>
</reference>
<reference evidence="2" key="2">
    <citation type="submission" date="2013-07" db="EMBL/GenBank/DDBJ databases">
        <authorList>
            <consortium name="The Broad Institute Genome Sequencing Platform"/>
            <person name="Cuomo C."/>
            <person name="Litvintseva A."/>
            <person name="Chen Y."/>
            <person name="Heitman J."/>
            <person name="Sun S."/>
            <person name="Springer D."/>
            <person name="Dromer F."/>
            <person name="Young S.K."/>
            <person name="Zeng Q."/>
            <person name="Gargeya S."/>
            <person name="Fitzgerald M."/>
            <person name="Abouelleil A."/>
            <person name="Alvarado L."/>
            <person name="Berlin A.M."/>
            <person name="Chapman S.B."/>
            <person name="Dewar J."/>
            <person name="Goldberg J."/>
            <person name="Griggs A."/>
            <person name="Gujja S."/>
            <person name="Hansen M."/>
            <person name="Howarth C."/>
            <person name="Imamovic A."/>
            <person name="Larimer J."/>
            <person name="McCowan C."/>
            <person name="Murphy C."/>
            <person name="Pearson M."/>
            <person name="Priest M."/>
            <person name="Roberts A."/>
            <person name="Saif S."/>
            <person name="Shea T."/>
            <person name="Sykes S."/>
            <person name="Wortman J."/>
            <person name="Nusbaum C."/>
            <person name="Birren B."/>
        </authorList>
    </citation>
    <scope>NUCLEOTIDE SEQUENCE</scope>
    <source>
        <strain evidence="2">CBS 10117</strain>
    </source>
</reference>
<evidence type="ECO:0000313" key="2">
    <source>
        <dbReference type="EMBL" id="WWC62272.1"/>
    </source>
</evidence>
<evidence type="ECO:0000313" key="3">
    <source>
        <dbReference type="Proteomes" id="UP000078595"/>
    </source>
</evidence>
<dbReference type="EMBL" id="CP144534">
    <property type="protein sequence ID" value="WWC62272.1"/>
    <property type="molecule type" value="Genomic_DNA"/>
</dbReference>
<reference evidence="2" key="3">
    <citation type="submission" date="2024-02" db="EMBL/GenBank/DDBJ databases">
        <title>Comparative genomics of Cryptococcus and Kwoniella reveals pathogenesis evolution and contrasting modes of karyotype evolution via chromosome fusion or intercentromeric recombination.</title>
        <authorList>
            <person name="Coelho M.A."/>
            <person name="David-Palma M."/>
            <person name="Shea T."/>
            <person name="Bowers K."/>
            <person name="McGinley-Smith S."/>
            <person name="Mohammad A.W."/>
            <person name="Gnirke A."/>
            <person name="Yurkov A.M."/>
            <person name="Nowrousian M."/>
            <person name="Sun S."/>
            <person name="Cuomo C.A."/>
            <person name="Heitman J."/>
        </authorList>
    </citation>
    <scope>NUCLEOTIDE SEQUENCE</scope>
    <source>
        <strain evidence="2">CBS 10117</strain>
    </source>
</reference>